<evidence type="ECO:0000313" key="1">
    <source>
        <dbReference type="EMBL" id="CAD8076765.1"/>
    </source>
</evidence>
<reference evidence="1" key="1">
    <citation type="submission" date="2021-01" db="EMBL/GenBank/DDBJ databases">
        <authorList>
            <consortium name="Genoscope - CEA"/>
            <person name="William W."/>
        </authorList>
    </citation>
    <scope>NUCLEOTIDE SEQUENCE</scope>
</reference>
<gene>
    <name evidence="1" type="ORF">PPRIM_AZ9-3.1.T0570045</name>
</gene>
<dbReference type="EMBL" id="CAJJDM010000058">
    <property type="protein sequence ID" value="CAD8076765.1"/>
    <property type="molecule type" value="Genomic_DNA"/>
</dbReference>
<protein>
    <submittedName>
        <fullName evidence="1">Uncharacterized protein</fullName>
    </submittedName>
</protein>
<dbReference type="Proteomes" id="UP000688137">
    <property type="component" value="Unassembled WGS sequence"/>
</dbReference>
<keyword evidence="2" id="KW-1185">Reference proteome</keyword>
<proteinExistence type="predicted"/>
<comment type="caution">
    <text evidence="1">The sequence shown here is derived from an EMBL/GenBank/DDBJ whole genome shotgun (WGS) entry which is preliminary data.</text>
</comment>
<sequence>MLEENKQSRDIESYLKNLITFDQYLIIQQESKIYILTKRVANEKLICDVLKSSTIARSLISYSIYQLIIQRRIIRDLDYPSENISSYLSSVFMNIQQNQNFQIQRILNLLLINMIKSRIEDRNQRIKMKNKTYLEQIMNFIVYLVLKNRKGIYQFNNNNIFVIPFLIRSIKFRVS</sequence>
<evidence type="ECO:0000313" key="2">
    <source>
        <dbReference type="Proteomes" id="UP000688137"/>
    </source>
</evidence>
<organism evidence="1 2">
    <name type="scientific">Paramecium primaurelia</name>
    <dbReference type="NCBI Taxonomy" id="5886"/>
    <lineage>
        <taxon>Eukaryota</taxon>
        <taxon>Sar</taxon>
        <taxon>Alveolata</taxon>
        <taxon>Ciliophora</taxon>
        <taxon>Intramacronucleata</taxon>
        <taxon>Oligohymenophorea</taxon>
        <taxon>Peniculida</taxon>
        <taxon>Parameciidae</taxon>
        <taxon>Paramecium</taxon>
    </lineage>
</organism>
<accession>A0A8S1MGW1</accession>
<dbReference type="AlphaFoldDB" id="A0A8S1MGW1"/>
<name>A0A8S1MGW1_PARPR</name>